<dbReference type="EMBL" id="JWZX01002606">
    <property type="protein sequence ID" value="KOO28190.1"/>
    <property type="molecule type" value="Genomic_DNA"/>
</dbReference>
<dbReference type="PANTHER" id="PTHR42884">
    <property type="entry name" value="PROPROTEIN CONVERTASE SUBTILISIN/KEXIN-RELATED"/>
    <property type="match status" value="1"/>
</dbReference>
<feature type="domain" description="Kringle" evidence="10">
    <location>
        <begin position="50"/>
        <end position="84"/>
    </location>
</feature>
<dbReference type="GO" id="GO:0005737">
    <property type="term" value="C:cytoplasm"/>
    <property type="evidence" value="ECO:0007669"/>
    <property type="project" value="UniProtKB-ARBA"/>
</dbReference>
<feature type="region of interest" description="Disordered" evidence="7">
    <location>
        <begin position="600"/>
        <end position="622"/>
    </location>
</feature>
<dbReference type="GO" id="GO:0004252">
    <property type="term" value="F:serine-type endopeptidase activity"/>
    <property type="evidence" value="ECO:0007669"/>
    <property type="project" value="UniProtKB-UniRule"/>
</dbReference>
<dbReference type="GO" id="GO:0016020">
    <property type="term" value="C:membrane"/>
    <property type="evidence" value="ECO:0007669"/>
    <property type="project" value="TreeGrafter"/>
</dbReference>
<dbReference type="Proteomes" id="UP000037460">
    <property type="component" value="Unassembled WGS sequence"/>
</dbReference>
<dbReference type="PROSITE" id="PS51829">
    <property type="entry name" value="P_HOMO_B"/>
    <property type="match status" value="1"/>
</dbReference>
<dbReference type="SUPFAM" id="SSF49785">
    <property type="entry name" value="Galactose-binding domain-like"/>
    <property type="match status" value="1"/>
</dbReference>
<reference evidence="13" key="1">
    <citation type="journal article" date="2015" name="PLoS Genet.">
        <title>Genome Sequence and Transcriptome Analyses of Chrysochromulina tobin: Metabolic Tools for Enhanced Algal Fitness in the Prominent Order Prymnesiales (Haptophyceae).</title>
        <authorList>
            <person name="Hovde B.T."/>
            <person name="Deodato C.R."/>
            <person name="Hunsperger H.M."/>
            <person name="Ryken S.A."/>
            <person name="Yost W."/>
            <person name="Jha R.K."/>
            <person name="Patterson J."/>
            <person name="Monnat R.J. Jr."/>
            <person name="Barlow S.B."/>
            <person name="Starkenburg S.R."/>
            <person name="Cattolico R.A."/>
        </authorList>
    </citation>
    <scope>NUCLEOTIDE SEQUENCE</scope>
    <source>
        <strain evidence="13">CCMP291</strain>
    </source>
</reference>
<dbReference type="Gene3D" id="2.60.120.260">
    <property type="entry name" value="Galactose-binding domain-like"/>
    <property type="match status" value="1"/>
</dbReference>
<evidence type="ECO:0000256" key="7">
    <source>
        <dbReference type="SAM" id="MobiDB-lite"/>
    </source>
</evidence>
<dbReference type="Gene3D" id="3.40.50.150">
    <property type="entry name" value="Vaccinia Virus protein VP39"/>
    <property type="match status" value="1"/>
</dbReference>
<dbReference type="InterPro" id="IPR002884">
    <property type="entry name" value="P_dom"/>
</dbReference>
<feature type="signal peptide" evidence="9">
    <location>
        <begin position="1"/>
        <end position="18"/>
    </location>
</feature>
<feature type="transmembrane region" description="Helical" evidence="8">
    <location>
        <begin position="828"/>
        <end position="854"/>
    </location>
</feature>
<dbReference type="GO" id="GO:0016485">
    <property type="term" value="P:protein processing"/>
    <property type="evidence" value="ECO:0007669"/>
    <property type="project" value="TreeGrafter"/>
</dbReference>
<feature type="active site" description="Charge relay system" evidence="5 6">
    <location>
        <position position="214"/>
    </location>
</feature>
<evidence type="ECO:0000256" key="6">
    <source>
        <dbReference type="PROSITE-ProRule" id="PRU01240"/>
    </source>
</evidence>
<dbReference type="PROSITE" id="PS51892">
    <property type="entry name" value="SUBTILASE"/>
    <property type="match status" value="1"/>
</dbReference>
<evidence type="ECO:0000313" key="13">
    <source>
        <dbReference type="Proteomes" id="UP000037460"/>
    </source>
</evidence>
<dbReference type="InterPro" id="IPR013806">
    <property type="entry name" value="Kringle-like"/>
</dbReference>
<dbReference type="Pfam" id="PF01483">
    <property type="entry name" value="P_proprotein"/>
    <property type="match status" value="2"/>
</dbReference>
<keyword evidence="13" id="KW-1185">Reference proteome</keyword>
<feature type="active site" description="Charge relay system" evidence="5 6">
    <location>
        <position position="184"/>
    </location>
</feature>
<name>A0A0M0JNX2_9EUKA</name>
<keyword evidence="8" id="KW-0472">Membrane</keyword>
<keyword evidence="3 6" id="KW-0720">Serine protease</keyword>
<evidence type="ECO:0000256" key="2">
    <source>
        <dbReference type="ARBA" id="ARBA00022801"/>
    </source>
</evidence>
<dbReference type="SUPFAM" id="SSF52743">
    <property type="entry name" value="Subtilisin-like"/>
    <property type="match status" value="1"/>
</dbReference>
<gene>
    <name evidence="12" type="ORF">Ctob_008321</name>
</gene>
<keyword evidence="4" id="KW-1015">Disulfide bond</keyword>
<keyword evidence="8" id="KW-1133">Transmembrane helix</keyword>
<organism evidence="12 13">
    <name type="scientific">Chrysochromulina tobinii</name>
    <dbReference type="NCBI Taxonomy" id="1460289"/>
    <lineage>
        <taxon>Eukaryota</taxon>
        <taxon>Haptista</taxon>
        <taxon>Haptophyta</taxon>
        <taxon>Prymnesiophyceae</taxon>
        <taxon>Prymnesiales</taxon>
        <taxon>Chrysochromulinaceae</taxon>
        <taxon>Chrysochromulina</taxon>
    </lineage>
</organism>
<dbReference type="GO" id="GO:0012505">
    <property type="term" value="C:endomembrane system"/>
    <property type="evidence" value="ECO:0007669"/>
    <property type="project" value="UniProtKB-ARBA"/>
</dbReference>
<proteinExistence type="inferred from homology"/>
<dbReference type="AlphaFoldDB" id="A0A0M0JNX2"/>
<dbReference type="PRINTS" id="PR00723">
    <property type="entry name" value="SUBTILISIN"/>
</dbReference>
<evidence type="ECO:0000259" key="10">
    <source>
        <dbReference type="PROSITE" id="PS50070"/>
    </source>
</evidence>
<keyword evidence="9" id="KW-0732">Signal</keyword>
<dbReference type="InterPro" id="IPR008979">
    <property type="entry name" value="Galactose-bd-like_sf"/>
</dbReference>
<sequence>MGLDVRLTLTTLITLASAAHFGSSISTGRCTTSGCTCQQVWSFDSQTITDYCGNPGNDPGGPWCFVVSESCQGTNWGTCAPGTCGGSGQFSQYTCSSCMAAGSSNAWCAAGALCATGPMNSATLLPGDAVLCPHDAWVRSSGCVTQPFTDPFYETNAWALDLINVRPVWAAGYTGAGVTINIVDDGPDETHADFAGKYDPLASCPGSTGSRGDHGTTTAAIALAASNGQCSRGVAYGATLSKCPLNAAVQSQLIGSLSRNMVSSNSWGIDPCVALANSGRRKLRQRRLLSCPFATTPASANTASPCSASVCASASWSAPSTECANQIRTYCQNGVNYDADLECASWTHLWMTCAFTHLPWSDLRLLQRGVLEGRSGRGIVYVISSGNEHGNGEDVNHELFLQTRYTMTVGATDKLGHHAYYSTTGSSLFISAPGGDTSAHANNWHVARNSAGGGGCVEQDQGTSYACPVVSGVVALILEANPLLTYRDVQGILAATTTKNNPTHPLWTTNAAGFIHNIKYGFGMVNAGNAVAAALTWTLFGAERRIIASSTQQRTVPHDGSTLTASVDVGAESVAWAIEWVEIYIDLDHSSRGDLQLELTSPSGTHSVLNPGPRPETSNPPVEGCSAAADTCATRDNGVCNNPSTCECDYNDCLAANWVGTNGQPSLYRPRFNWKMTSVRTWGERPTGRWTLAIRDRQVQIGTNPPSTLRGWNLFIYGHHGTATPVREQMKSAIAIRAGVDPSAVTVTVTSGSVIVAVRILTPTATAASVHSAMVSATSTPNSATSMFASVSGYNVYVLTIRTSPTVAAYTPPSSQDDVQEEGLDEGMIIAIAVGASVGALLFVIIFFYGMFVYSNSLKPVLSAAHAGRFGTSPDGPGAGFQMAQGTWPQAPPPYGVPSLLSSYSKVQLAGGAVAYAVGVGLAYELARPVPKLPNCCERCKTFDSLAPKYDTEIEKDEATSGIMELRKHIIARARGRVLEVAGGTGRNLDFYGHSVSELLITDWSEQMLQVAARKVAAKRAEGGGSSSGGSGALSKVTLAVTDASALALPSAAYDTVVDTFGLCSFEAPERALQEMARCCKPDGEILLLEHGVSSWSVLAWWQQHRLNRHVVRWGCYWNRDILKMVEESGLQVLEVQRKHLGTTYYVRCRPPAGPAVGVGPQLQAILS</sequence>
<evidence type="ECO:0000256" key="3">
    <source>
        <dbReference type="ARBA" id="ARBA00022825"/>
    </source>
</evidence>
<keyword evidence="2 6" id="KW-0378">Hydrolase</keyword>
<dbReference type="InterPro" id="IPR000209">
    <property type="entry name" value="Peptidase_S8/S53_dom"/>
</dbReference>
<dbReference type="SUPFAM" id="SSF57440">
    <property type="entry name" value="Kringle-like"/>
    <property type="match status" value="1"/>
</dbReference>
<keyword evidence="1 6" id="KW-0645">Protease</keyword>
<dbReference type="PANTHER" id="PTHR42884:SF14">
    <property type="entry name" value="NEUROENDOCRINE CONVERTASE 1"/>
    <property type="match status" value="1"/>
</dbReference>
<comment type="similarity">
    <text evidence="6">Belongs to the peptidase S8 family.</text>
</comment>
<dbReference type="InterPro" id="IPR036852">
    <property type="entry name" value="Peptidase_S8/S53_dom_sf"/>
</dbReference>
<dbReference type="PROSITE" id="PS00138">
    <property type="entry name" value="SUBTILASE_SER"/>
    <property type="match status" value="1"/>
</dbReference>
<evidence type="ECO:0000256" key="5">
    <source>
        <dbReference type="PIRSR" id="PIRSR615500-1"/>
    </source>
</evidence>
<evidence type="ECO:0000259" key="11">
    <source>
        <dbReference type="PROSITE" id="PS51829"/>
    </source>
</evidence>
<keyword evidence="8" id="KW-0812">Transmembrane</keyword>
<dbReference type="InterPro" id="IPR000001">
    <property type="entry name" value="Kringle"/>
</dbReference>
<dbReference type="InterPro" id="IPR029063">
    <property type="entry name" value="SAM-dependent_MTases_sf"/>
</dbReference>
<dbReference type="InterPro" id="IPR015500">
    <property type="entry name" value="Peptidase_S8_subtilisin-rel"/>
</dbReference>
<dbReference type="PROSITE" id="PS50070">
    <property type="entry name" value="KRINGLE_2"/>
    <property type="match status" value="1"/>
</dbReference>
<accession>A0A0M0JNX2</accession>
<feature type="chain" id="PRO_5005602013" evidence="9">
    <location>
        <begin position="19"/>
        <end position="1168"/>
    </location>
</feature>
<protein>
    <submittedName>
        <fullName evidence="12">Subtilisin-like convertase</fullName>
    </submittedName>
</protein>
<dbReference type="Pfam" id="PF13489">
    <property type="entry name" value="Methyltransf_23"/>
    <property type="match status" value="1"/>
</dbReference>
<evidence type="ECO:0000256" key="1">
    <source>
        <dbReference type="ARBA" id="ARBA00022670"/>
    </source>
</evidence>
<dbReference type="SUPFAM" id="SSF53335">
    <property type="entry name" value="S-adenosyl-L-methionine-dependent methyltransferases"/>
    <property type="match status" value="1"/>
</dbReference>
<evidence type="ECO:0000256" key="8">
    <source>
        <dbReference type="SAM" id="Phobius"/>
    </source>
</evidence>
<dbReference type="InterPro" id="IPR023828">
    <property type="entry name" value="Peptidase_S8_Ser-AS"/>
</dbReference>
<feature type="domain" description="P/Homo B" evidence="11">
    <location>
        <begin position="540"/>
        <end position="725"/>
    </location>
</feature>
<dbReference type="Pfam" id="PF00082">
    <property type="entry name" value="Peptidase_S8"/>
    <property type="match status" value="2"/>
</dbReference>
<evidence type="ECO:0000313" key="12">
    <source>
        <dbReference type="EMBL" id="KOO28190.1"/>
    </source>
</evidence>
<dbReference type="OrthoDB" id="416496at2759"/>
<evidence type="ECO:0000256" key="4">
    <source>
        <dbReference type="ARBA" id="ARBA00023157"/>
    </source>
</evidence>
<evidence type="ECO:0000256" key="9">
    <source>
        <dbReference type="SAM" id="SignalP"/>
    </source>
</evidence>
<comment type="caution">
    <text evidence="12">The sequence shown here is derived from an EMBL/GenBank/DDBJ whole genome shotgun (WGS) entry which is preliminary data.</text>
</comment>
<feature type="active site" description="Charge relay system" evidence="5 6">
    <location>
        <position position="464"/>
    </location>
</feature>
<dbReference type="Gene3D" id="3.40.50.200">
    <property type="entry name" value="Peptidase S8/S53 domain"/>
    <property type="match status" value="1"/>
</dbReference>